<proteinExistence type="predicted"/>
<comment type="caution">
    <text evidence="2">The sequence shown here is derived from an EMBL/GenBank/DDBJ whole genome shotgun (WGS) entry which is preliminary data.</text>
</comment>
<dbReference type="EMBL" id="LIAE01005668">
    <property type="protein sequence ID" value="PAV93157.1"/>
    <property type="molecule type" value="Genomic_DNA"/>
</dbReference>
<gene>
    <name evidence="2" type="ORF">WR25_27200</name>
</gene>
<sequence>MRAPAAGPPPPARGRCRAAPPRPGCAIPRRRYPPPYRRGCPPPAVSAAPRWPPARRVPARHIPSTPRRSGQRAGRPSPSAPAIRPAAPRSARSVRGRWWSCACRSHSVIPAQAGIQTRRRCGSCQTAAVMDPRLRGDDDGGHRSASATSAKATFRWSPVARSFTATTPAASSSSPRIRA</sequence>
<feature type="compositionally biased region" description="Pro residues" evidence="1">
    <location>
        <begin position="1"/>
        <end position="12"/>
    </location>
</feature>
<feature type="compositionally biased region" description="Pro residues" evidence="1">
    <location>
        <begin position="33"/>
        <end position="44"/>
    </location>
</feature>
<reference evidence="2 3" key="1">
    <citation type="journal article" date="2017" name="Curr. Biol.">
        <title>Genome architecture and evolution of a unichromosomal asexual nematode.</title>
        <authorList>
            <person name="Fradin H."/>
            <person name="Zegar C."/>
            <person name="Gutwein M."/>
            <person name="Lucas J."/>
            <person name="Kovtun M."/>
            <person name="Corcoran D."/>
            <person name="Baugh L.R."/>
            <person name="Kiontke K."/>
            <person name="Gunsalus K."/>
            <person name="Fitch D.H."/>
            <person name="Piano F."/>
        </authorList>
    </citation>
    <scope>NUCLEOTIDE SEQUENCE [LARGE SCALE GENOMIC DNA]</scope>
    <source>
        <strain evidence="2">PF1309</strain>
    </source>
</reference>
<feature type="region of interest" description="Disordered" evidence="1">
    <location>
        <begin position="1"/>
        <end position="94"/>
    </location>
</feature>
<dbReference type="AlphaFoldDB" id="A0A2A2M4L5"/>
<protein>
    <submittedName>
        <fullName evidence="2">Uncharacterized protein</fullName>
    </submittedName>
</protein>
<feature type="region of interest" description="Disordered" evidence="1">
    <location>
        <begin position="132"/>
        <end position="152"/>
    </location>
</feature>
<keyword evidence="3" id="KW-1185">Reference proteome</keyword>
<organism evidence="2 3">
    <name type="scientific">Diploscapter pachys</name>
    <dbReference type="NCBI Taxonomy" id="2018661"/>
    <lineage>
        <taxon>Eukaryota</taxon>
        <taxon>Metazoa</taxon>
        <taxon>Ecdysozoa</taxon>
        <taxon>Nematoda</taxon>
        <taxon>Chromadorea</taxon>
        <taxon>Rhabditida</taxon>
        <taxon>Rhabditina</taxon>
        <taxon>Rhabditomorpha</taxon>
        <taxon>Rhabditoidea</taxon>
        <taxon>Rhabditidae</taxon>
        <taxon>Diploscapter</taxon>
    </lineage>
</organism>
<dbReference type="Proteomes" id="UP000218231">
    <property type="component" value="Unassembled WGS sequence"/>
</dbReference>
<feature type="compositionally biased region" description="Basic and acidic residues" evidence="1">
    <location>
        <begin position="132"/>
        <end position="142"/>
    </location>
</feature>
<evidence type="ECO:0000313" key="3">
    <source>
        <dbReference type="Proteomes" id="UP000218231"/>
    </source>
</evidence>
<evidence type="ECO:0000256" key="1">
    <source>
        <dbReference type="SAM" id="MobiDB-lite"/>
    </source>
</evidence>
<evidence type="ECO:0000313" key="2">
    <source>
        <dbReference type="EMBL" id="PAV93157.1"/>
    </source>
</evidence>
<feature type="compositionally biased region" description="Low complexity" evidence="1">
    <location>
        <begin position="72"/>
        <end position="94"/>
    </location>
</feature>
<accession>A0A2A2M4L5</accession>
<name>A0A2A2M4L5_9BILA</name>